<sequence length="113" mass="13126">FLLILIHFQFFLLIAWACMVDYYNGNLSYLSSKNSFFVAMNIMAWVFVIIWFFGYLLSQCHLVNISNKMVVYGIIHLIWFALLLISGALCAQLAADTRKACDYLSRFKTILHL</sequence>
<keyword evidence="1" id="KW-0812">Transmembrane</keyword>
<keyword evidence="2" id="KW-0732">Signal</keyword>
<feature type="transmembrane region" description="Helical" evidence="1">
    <location>
        <begin position="36"/>
        <end position="57"/>
    </location>
</feature>
<protein>
    <submittedName>
        <fullName evidence="3">Uncharacterized protein</fullName>
    </submittedName>
</protein>
<dbReference type="AlphaFoldDB" id="A0A7M6DQZ3"/>
<evidence type="ECO:0000256" key="2">
    <source>
        <dbReference type="SAM" id="SignalP"/>
    </source>
</evidence>
<evidence type="ECO:0000313" key="3">
    <source>
        <dbReference type="EnsemblMetazoa" id="CLYHEMP023213.1"/>
    </source>
</evidence>
<dbReference type="EnsemblMetazoa" id="CLYHEMT023213.1">
    <property type="protein sequence ID" value="CLYHEMP023213.1"/>
    <property type="gene ID" value="CLYHEMG023213"/>
</dbReference>
<keyword evidence="1" id="KW-1133">Transmembrane helix</keyword>
<keyword evidence="4" id="KW-1185">Reference proteome</keyword>
<feature type="chain" id="PRO_5029625075" evidence="2">
    <location>
        <begin position="18"/>
        <end position="113"/>
    </location>
</feature>
<feature type="signal peptide" evidence="2">
    <location>
        <begin position="1"/>
        <end position="17"/>
    </location>
</feature>
<dbReference type="OrthoDB" id="6258237at2759"/>
<organism evidence="3 4">
    <name type="scientific">Clytia hemisphaerica</name>
    <dbReference type="NCBI Taxonomy" id="252671"/>
    <lineage>
        <taxon>Eukaryota</taxon>
        <taxon>Metazoa</taxon>
        <taxon>Cnidaria</taxon>
        <taxon>Hydrozoa</taxon>
        <taxon>Hydroidolina</taxon>
        <taxon>Leptothecata</taxon>
        <taxon>Obeliida</taxon>
        <taxon>Clytiidae</taxon>
        <taxon>Clytia</taxon>
    </lineage>
</organism>
<evidence type="ECO:0000313" key="4">
    <source>
        <dbReference type="Proteomes" id="UP000594262"/>
    </source>
</evidence>
<proteinExistence type="predicted"/>
<keyword evidence="1" id="KW-0472">Membrane</keyword>
<accession>A0A7M6DQZ3</accession>
<evidence type="ECO:0000256" key="1">
    <source>
        <dbReference type="SAM" id="Phobius"/>
    </source>
</evidence>
<name>A0A7M6DQZ3_9CNID</name>
<feature type="transmembrane region" description="Helical" evidence="1">
    <location>
        <begin position="69"/>
        <end position="89"/>
    </location>
</feature>
<dbReference type="Proteomes" id="UP000594262">
    <property type="component" value="Unplaced"/>
</dbReference>
<reference evidence="3" key="1">
    <citation type="submission" date="2021-01" db="UniProtKB">
        <authorList>
            <consortium name="EnsemblMetazoa"/>
        </authorList>
    </citation>
    <scope>IDENTIFICATION</scope>
</reference>